<feature type="coiled-coil region" evidence="1">
    <location>
        <begin position="72"/>
        <end position="113"/>
    </location>
</feature>
<dbReference type="EMBL" id="CAJNNW010033373">
    <property type="protein sequence ID" value="CAE8718464.1"/>
    <property type="molecule type" value="Genomic_DNA"/>
</dbReference>
<comment type="caution">
    <text evidence="4">The sequence shown here is derived from an EMBL/GenBank/DDBJ whole genome shotgun (WGS) entry which is preliminary data.</text>
</comment>
<evidence type="ECO:0000313" key="4">
    <source>
        <dbReference type="EMBL" id="CAE8718464.1"/>
    </source>
</evidence>
<feature type="region of interest" description="Disordered" evidence="2">
    <location>
        <begin position="156"/>
        <end position="205"/>
    </location>
</feature>
<sequence>MAAAQPRLCVKQAMPPRTAVCWLSQQGLAFTKIDEMIKVLDDEEASDVEKKTQCETDLASDTQDKADIVTNIKSLTTDIDQLAKEISDKKVEIAETEKQSAELSNNRKAETAAYMEAKEADDQAFALLQQATMVITDWYGATHTSLLQVTARHKHSEPAGAPETSWGAGEQYDGAKQSGNAISAVMKEGGSGSGQGHGLCEALRK</sequence>
<dbReference type="Proteomes" id="UP000626109">
    <property type="component" value="Unassembled WGS sequence"/>
</dbReference>
<protein>
    <submittedName>
        <fullName evidence="4">Uncharacterized protein</fullName>
    </submittedName>
</protein>
<name>A0A813KXT8_POLGL</name>
<reference evidence="4" key="1">
    <citation type="submission" date="2021-02" db="EMBL/GenBank/DDBJ databases">
        <authorList>
            <person name="Dougan E. K."/>
            <person name="Rhodes N."/>
            <person name="Thang M."/>
            <person name="Chan C."/>
        </authorList>
    </citation>
    <scope>NUCLEOTIDE SEQUENCE</scope>
</reference>
<dbReference type="Proteomes" id="UP000654075">
    <property type="component" value="Unassembled WGS sequence"/>
</dbReference>
<gene>
    <name evidence="3" type="ORF">PGLA1383_LOCUS19753</name>
    <name evidence="4" type="ORF">PGLA2088_LOCUS40090</name>
</gene>
<evidence type="ECO:0000256" key="1">
    <source>
        <dbReference type="SAM" id="Coils"/>
    </source>
</evidence>
<evidence type="ECO:0000313" key="5">
    <source>
        <dbReference type="Proteomes" id="UP000626109"/>
    </source>
</evidence>
<dbReference type="EMBL" id="CAJNNV010013193">
    <property type="protein sequence ID" value="CAE8601460.1"/>
    <property type="molecule type" value="Genomic_DNA"/>
</dbReference>
<accession>A0A813KXT8</accession>
<evidence type="ECO:0000313" key="6">
    <source>
        <dbReference type="Proteomes" id="UP000654075"/>
    </source>
</evidence>
<proteinExistence type="predicted"/>
<keyword evidence="1" id="KW-0175">Coiled coil</keyword>
<evidence type="ECO:0000256" key="2">
    <source>
        <dbReference type="SAM" id="MobiDB-lite"/>
    </source>
</evidence>
<keyword evidence="6" id="KW-1185">Reference proteome</keyword>
<dbReference type="AlphaFoldDB" id="A0A813KXT8"/>
<evidence type="ECO:0000313" key="3">
    <source>
        <dbReference type="EMBL" id="CAE8601460.1"/>
    </source>
</evidence>
<organism evidence="4 5">
    <name type="scientific">Polarella glacialis</name>
    <name type="common">Dinoflagellate</name>
    <dbReference type="NCBI Taxonomy" id="89957"/>
    <lineage>
        <taxon>Eukaryota</taxon>
        <taxon>Sar</taxon>
        <taxon>Alveolata</taxon>
        <taxon>Dinophyceae</taxon>
        <taxon>Suessiales</taxon>
        <taxon>Suessiaceae</taxon>
        <taxon>Polarella</taxon>
    </lineage>
</organism>